<evidence type="ECO:0000313" key="1">
    <source>
        <dbReference type="EMBL" id="CAI32862.1"/>
    </source>
</evidence>
<dbReference type="AlphaFoldDB" id="Q4K2W2"/>
<dbReference type="InterPro" id="IPR046733">
    <property type="entry name" value="DUF6625"/>
</dbReference>
<proteinExistence type="predicted"/>
<name>Q4K2W2_STREE</name>
<sequence length="334" mass="40505">MKKIRIIIPYFGKLPTFFPYFLLTAKRNQKIDFLVYTDQKVDEFAMLNAKNIEFVTLSFDELREKVQSKFDFKISLKTPYKFCDYRPAYGLIFEEELKGYDYWGFCDTDVLLGDIYQFLEEHSFFENDYARYGLFGHLQIFKNLREVNHIFMSGQGSDYRLDYHNVYTSEQSFIFDESEGIQKLFEKCHFKQLQDKFFLKNVISNNCKISFFDDIDISHFSFREYGENKSKRYYFWSEENGLESINLINDDIVVKRPLYAHFQKRMIKCPDFKLVDSFYVIPNQLVIGEKISKQELVEVTRNKFYWEYVKSTMLKKLKKEKWTFEFIRHKLRMK</sequence>
<protein>
    <submittedName>
        <fullName evidence="1">Uncharacterized protein wcwD</fullName>
    </submittedName>
</protein>
<dbReference type="Pfam" id="PF20330">
    <property type="entry name" value="DUF6625"/>
    <property type="match status" value="1"/>
</dbReference>
<reference evidence="1" key="1">
    <citation type="journal article" date="2006" name="PLoS Genet.">
        <title>Genetic analysis of the capsular biosynthetic locus from all 90 pneumococcal serotypes.</title>
        <authorList>
            <person name="Bentley S.D."/>
            <person name="Aanensen D.M."/>
            <person name="Mavroidi A."/>
            <person name="Saunders D."/>
            <person name="Rabbinowitsch E."/>
            <person name="Collins M."/>
            <person name="Donohoe K."/>
            <person name="Harris D."/>
            <person name="Murphy L."/>
            <person name="Quail M.A."/>
            <person name="Samuel G."/>
            <person name="Skovsted I.C."/>
            <person name="Kaltoft M.S."/>
            <person name="Barrell B."/>
            <person name="Reeves P.R."/>
            <person name="Parkhill J."/>
            <person name="Spratt B.G."/>
        </authorList>
    </citation>
    <scope>NUCLEOTIDE SEQUENCE</scope>
    <source>
        <strain evidence="1">2040/37</strain>
    </source>
</reference>
<gene>
    <name evidence="1" type="primary">wcwD</name>
    <name evidence="1" type="ORF">SPC07A_0012</name>
</gene>
<organism evidence="1">
    <name type="scientific">Streptococcus pneumoniae</name>
    <dbReference type="NCBI Taxonomy" id="1313"/>
    <lineage>
        <taxon>Bacteria</taxon>
        <taxon>Bacillati</taxon>
        <taxon>Bacillota</taxon>
        <taxon>Bacilli</taxon>
        <taxon>Lactobacillales</taxon>
        <taxon>Streptococcaceae</taxon>
        <taxon>Streptococcus</taxon>
    </lineage>
</organism>
<accession>Q4K2W2</accession>
<dbReference type="EMBL" id="CR931640">
    <property type="protein sequence ID" value="CAI32862.1"/>
    <property type="molecule type" value="Genomic_DNA"/>
</dbReference>